<dbReference type="AlphaFoldDB" id="A0ABD5SQH3"/>
<dbReference type="RefSeq" id="WP_273738847.1">
    <property type="nucleotide sequence ID" value="NZ_JAQIVI010000198.1"/>
</dbReference>
<name>A0ABD5SQH3_9EURY</name>
<reference evidence="2 3" key="1">
    <citation type="journal article" date="2019" name="Int. J. Syst. Evol. Microbiol.">
        <title>The Global Catalogue of Microorganisms (GCM) 10K type strain sequencing project: providing services to taxonomists for standard genome sequencing and annotation.</title>
        <authorList>
            <consortium name="The Broad Institute Genomics Platform"/>
            <consortium name="The Broad Institute Genome Sequencing Center for Infectious Disease"/>
            <person name="Wu L."/>
            <person name="Ma J."/>
        </authorList>
    </citation>
    <scope>NUCLEOTIDE SEQUENCE [LARGE SCALE GENOMIC DNA]</scope>
    <source>
        <strain evidence="2 3">LMG 29247</strain>
    </source>
</reference>
<sequence>MPTLHGLRNFHPAVLATALATFVAVPPTILGFEGRLGRKKRTDDALTVAAFWEDIEQYTALLIDLPARHDPRRAYATRFVTRSAPISDADTGGY</sequence>
<evidence type="ECO:0008006" key="4">
    <source>
        <dbReference type="Google" id="ProtNLM"/>
    </source>
</evidence>
<gene>
    <name evidence="2" type="ORF">ACFQE6_12880</name>
</gene>
<accession>A0ABD5SQH3</accession>
<comment type="caution">
    <text evidence="2">The sequence shown here is derived from an EMBL/GenBank/DDBJ whole genome shotgun (WGS) entry which is preliminary data.</text>
</comment>
<evidence type="ECO:0000313" key="2">
    <source>
        <dbReference type="EMBL" id="MFC6765852.1"/>
    </source>
</evidence>
<feature type="transmembrane region" description="Helical" evidence="1">
    <location>
        <begin position="12"/>
        <end position="32"/>
    </location>
</feature>
<keyword evidence="1" id="KW-0472">Membrane</keyword>
<keyword evidence="1" id="KW-0812">Transmembrane</keyword>
<keyword evidence="3" id="KW-1185">Reference proteome</keyword>
<evidence type="ECO:0000313" key="3">
    <source>
        <dbReference type="Proteomes" id="UP001596383"/>
    </source>
</evidence>
<evidence type="ECO:0000256" key="1">
    <source>
        <dbReference type="SAM" id="Phobius"/>
    </source>
</evidence>
<organism evidence="2 3">
    <name type="scientific">Natrinema soli</name>
    <dbReference type="NCBI Taxonomy" id="1930624"/>
    <lineage>
        <taxon>Archaea</taxon>
        <taxon>Methanobacteriati</taxon>
        <taxon>Methanobacteriota</taxon>
        <taxon>Stenosarchaea group</taxon>
        <taxon>Halobacteria</taxon>
        <taxon>Halobacteriales</taxon>
        <taxon>Natrialbaceae</taxon>
        <taxon>Natrinema</taxon>
    </lineage>
</organism>
<keyword evidence="1" id="KW-1133">Transmembrane helix</keyword>
<dbReference type="Proteomes" id="UP001596383">
    <property type="component" value="Unassembled WGS sequence"/>
</dbReference>
<dbReference type="EMBL" id="JBHSWV010000198">
    <property type="protein sequence ID" value="MFC6765852.1"/>
    <property type="molecule type" value="Genomic_DNA"/>
</dbReference>
<proteinExistence type="predicted"/>
<protein>
    <recommendedName>
        <fullName evidence="4">DUF3291 domain-containing protein</fullName>
    </recommendedName>
</protein>